<evidence type="ECO:0000256" key="1">
    <source>
        <dbReference type="SAM" id="SignalP"/>
    </source>
</evidence>
<dbReference type="RefSeq" id="WP_191300039.1">
    <property type="nucleotide sequence ID" value="NZ_BNAR01000006.1"/>
</dbReference>
<keyword evidence="3" id="KW-1185">Reference proteome</keyword>
<feature type="chain" id="PRO_5045354573" evidence="1">
    <location>
        <begin position="25"/>
        <end position="125"/>
    </location>
</feature>
<comment type="caution">
    <text evidence="2">The sequence shown here is derived from an EMBL/GenBank/DDBJ whole genome shotgun (WGS) entry which is preliminary data.</text>
</comment>
<dbReference type="EMBL" id="BNAR01000006">
    <property type="protein sequence ID" value="GHH43813.1"/>
    <property type="molecule type" value="Genomic_DNA"/>
</dbReference>
<keyword evidence="1" id="KW-0732">Signal</keyword>
<sequence>MKKIIIAVVAVAAALLTAAPAAQAGPGNLWSPVQLCAKGTYAASFYINSTYTQTGQASGSLSSPVVQPGSCWNAYWGTLDLNAWVRVTGHDHGKPFELGGVWFNSRNGGLYVSTYGPVNAPYFKA</sequence>
<evidence type="ECO:0000313" key="2">
    <source>
        <dbReference type="EMBL" id="GHH43813.1"/>
    </source>
</evidence>
<reference evidence="3" key="1">
    <citation type="journal article" date="2019" name="Int. J. Syst. Evol. Microbiol.">
        <title>The Global Catalogue of Microorganisms (GCM) 10K type strain sequencing project: providing services to taxonomists for standard genome sequencing and annotation.</title>
        <authorList>
            <consortium name="The Broad Institute Genomics Platform"/>
            <consortium name="The Broad Institute Genome Sequencing Center for Infectious Disease"/>
            <person name="Wu L."/>
            <person name="Ma J."/>
        </authorList>
    </citation>
    <scope>NUCLEOTIDE SEQUENCE [LARGE SCALE GENOMIC DNA]</scope>
    <source>
        <strain evidence="3">CGMCC 4.7367</strain>
    </source>
</reference>
<name>A0ABQ3MFE1_9PSEU</name>
<evidence type="ECO:0000313" key="3">
    <source>
        <dbReference type="Proteomes" id="UP000605568"/>
    </source>
</evidence>
<feature type="signal peptide" evidence="1">
    <location>
        <begin position="1"/>
        <end position="24"/>
    </location>
</feature>
<accession>A0ABQ3MFE1</accession>
<proteinExistence type="predicted"/>
<organism evidence="2 3">
    <name type="scientific">Lentzea cavernae</name>
    <dbReference type="NCBI Taxonomy" id="2020703"/>
    <lineage>
        <taxon>Bacteria</taxon>
        <taxon>Bacillati</taxon>
        <taxon>Actinomycetota</taxon>
        <taxon>Actinomycetes</taxon>
        <taxon>Pseudonocardiales</taxon>
        <taxon>Pseudonocardiaceae</taxon>
        <taxon>Lentzea</taxon>
    </lineage>
</organism>
<protein>
    <submittedName>
        <fullName evidence="2">Uncharacterized protein</fullName>
    </submittedName>
</protein>
<dbReference type="Proteomes" id="UP000605568">
    <property type="component" value="Unassembled WGS sequence"/>
</dbReference>
<gene>
    <name evidence="2" type="ORF">GCM10017774_42020</name>
</gene>